<name>A0AAP3XSZ0_9PROT</name>
<proteinExistence type="predicted"/>
<evidence type="ECO:0000256" key="1">
    <source>
        <dbReference type="SAM" id="MobiDB-lite"/>
    </source>
</evidence>
<dbReference type="RefSeq" id="WP_327789825.1">
    <property type="nucleotide sequence ID" value="NZ_JARGEQ010000126.1"/>
</dbReference>
<gene>
    <name evidence="2" type="ORF">PZ740_13545</name>
</gene>
<protein>
    <submittedName>
        <fullName evidence="2">Uncharacterized protein</fullName>
    </submittedName>
</protein>
<comment type="caution">
    <text evidence="2">The sequence shown here is derived from an EMBL/GenBank/DDBJ whole genome shotgun (WGS) entry which is preliminary data.</text>
</comment>
<feature type="non-terminal residue" evidence="2">
    <location>
        <position position="1"/>
    </location>
</feature>
<sequence length="60" mass="6309">DPAATPDAPPVTRTNPSPEDRATFSALLAGPDPIDDDGTNEPDALSRARRRRLATASRPA</sequence>
<reference evidence="2 3" key="1">
    <citation type="submission" date="2023-03" db="EMBL/GenBank/DDBJ databases">
        <title>YIM 152171 draft genome.</title>
        <authorList>
            <person name="Yang Z."/>
        </authorList>
    </citation>
    <scope>NUCLEOTIDE SEQUENCE [LARGE SCALE GENOMIC DNA]</scope>
    <source>
        <strain evidence="2 3">YIM 152171</strain>
    </source>
</reference>
<evidence type="ECO:0000313" key="2">
    <source>
        <dbReference type="EMBL" id="MDF1587406.1"/>
    </source>
</evidence>
<feature type="region of interest" description="Disordered" evidence="1">
    <location>
        <begin position="1"/>
        <end position="60"/>
    </location>
</feature>
<keyword evidence="3" id="KW-1185">Reference proteome</keyword>
<dbReference type="Proteomes" id="UP001301140">
    <property type="component" value="Unassembled WGS sequence"/>
</dbReference>
<dbReference type="EMBL" id="JARGEQ010000126">
    <property type="protein sequence ID" value="MDF1587406.1"/>
    <property type="molecule type" value="Genomic_DNA"/>
</dbReference>
<dbReference type="AlphaFoldDB" id="A0AAP3XSZ0"/>
<organism evidence="2 3">
    <name type="scientific">Marinimicrococcus flavescens</name>
    <dbReference type="NCBI Taxonomy" id="3031815"/>
    <lineage>
        <taxon>Bacteria</taxon>
        <taxon>Pseudomonadati</taxon>
        <taxon>Pseudomonadota</taxon>
        <taxon>Alphaproteobacteria</taxon>
        <taxon>Geminicoccales</taxon>
        <taxon>Geminicoccaceae</taxon>
        <taxon>Marinimicrococcus</taxon>
    </lineage>
</organism>
<accession>A0AAP3XSZ0</accession>
<evidence type="ECO:0000313" key="3">
    <source>
        <dbReference type="Proteomes" id="UP001301140"/>
    </source>
</evidence>